<keyword evidence="3" id="KW-1185">Reference proteome</keyword>
<sequence>MASFIRMFRLAAAALALVACLAACADRPGPRLLHPVADAAGVGTPVRVLMATTRQRSTVDRRDFTDKRNFGLSYEQYSISIPPTHVEGQIEWPSEAPGDPARNFVVLNSGALDEAGFSKALLNGRKSGEVAVFVHGYNTNYQEAVYRVAELSRDSGFPGTVVGFAWPSLGTLTGYVADREASTYSRDYFEEFLNDLARTPGVKRIHIIAHSMGNWLAVETLRQAKIRGGSAFLPKLGEVFLMSPDIDVDVFRTQIDAIGKLNEPITIGISRDDRALGASQRIAGDLPRLGNALADTPKAQEAMTRYNLRVIDMSDTKSLDAMNHGKFVSILPALSEVARNDAAAARGNPVSRTGLFVVNTAGTILQTPLRLGQAVLGQ</sequence>
<proteinExistence type="predicted"/>
<dbReference type="InterPro" id="IPR029058">
    <property type="entry name" value="AB_hydrolase_fold"/>
</dbReference>
<feature type="signal peptide" evidence="1">
    <location>
        <begin position="1"/>
        <end position="25"/>
    </location>
</feature>
<feature type="chain" id="PRO_5046077832" evidence="1">
    <location>
        <begin position="26"/>
        <end position="378"/>
    </location>
</feature>
<comment type="caution">
    <text evidence="2">The sequence shown here is derived from an EMBL/GenBank/DDBJ whole genome shotgun (WGS) entry which is preliminary data.</text>
</comment>
<dbReference type="InterPro" id="IPR014586">
    <property type="entry name" value="UCP033909"/>
</dbReference>
<accession>A0ABU0FC09</accession>
<dbReference type="PIRSF" id="PIRSF033909">
    <property type="entry name" value="UCP033909"/>
    <property type="match status" value="1"/>
</dbReference>
<dbReference type="PANTHER" id="PTHR36513:SF1">
    <property type="entry name" value="TRANSMEMBRANE PROTEIN"/>
    <property type="match status" value="1"/>
</dbReference>
<evidence type="ECO:0000256" key="1">
    <source>
        <dbReference type="SAM" id="SignalP"/>
    </source>
</evidence>
<evidence type="ECO:0000313" key="3">
    <source>
        <dbReference type="Proteomes" id="UP001237448"/>
    </source>
</evidence>
<dbReference type="EMBL" id="JAUSVK010000001">
    <property type="protein sequence ID" value="MDQ0392149.1"/>
    <property type="molecule type" value="Genomic_DNA"/>
</dbReference>
<name>A0ABU0FC09_9HYPH</name>
<dbReference type="PANTHER" id="PTHR36513">
    <property type="entry name" value="ABC TRANSMEMBRANE TYPE-1 DOMAIN-CONTAINING PROTEIN"/>
    <property type="match status" value="1"/>
</dbReference>
<evidence type="ECO:0000313" key="2">
    <source>
        <dbReference type="EMBL" id="MDQ0392149.1"/>
    </source>
</evidence>
<dbReference type="RefSeq" id="WP_307425590.1">
    <property type="nucleotide sequence ID" value="NZ_JAUSVK010000001.1"/>
</dbReference>
<dbReference type="PROSITE" id="PS51257">
    <property type="entry name" value="PROKAR_LIPOPROTEIN"/>
    <property type="match status" value="1"/>
</dbReference>
<protein>
    <submittedName>
        <fullName evidence="2">Esterase/lipase superfamily enzyme</fullName>
    </submittedName>
</protein>
<dbReference type="Gene3D" id="3.40.50.1820">
    <property type="entry name" value="alpha/beta hydrolase"/>
    <property type="match status" value="1"/>
</dbReference>
<reference evidence="2 3" key="1">
    <citation type="submission" date="2023-07" db="EMBL/GenBank/DDBJ databases">
        <title>Genomic Encyclopedia of Type Strains, Phase IV (KMG-IV): sequencing the most valuable type-strain genomes for metagenomic binning, comparative biology and taxonomic classification.</title>
        <authorList>
            <person name="Goeker M."/>
        </authorList>
    </citation>
    <scope>NUCLEOTIDE SEQUENCE [LARGE SCALE GENOMIC DNA]</scope>
    <source>
        <strain evidence="2 3">DSM 5896</strain>
    </source>
</reference>
<dbReference type="Pfam" id="PF05990">
    <property type="entry name" value="DUF900"/>
    <property type="match status" value="1"/>
</dbReference>
<dbReference type="SUPFAM" id="SSF53474">
    <property type="entry name" value="alpha/beta-Hydrolases"/>
    <property type="match status" value="1"/>
</dbReference>
<dbReference type="InterPro" id="IPR010297">
    <property type="entry name" value="DUF900_hydrolase"/>
</dbReference>
<gene>
    <name evidence="2" type="ORF">J3R73_001941</name>
</gene>
<organism evidence="2 3">
    <name type="scientific">Labrys monachus</name>
    <dbReference type="NCBI Taxonomy" id="217067"/>
    <lineage>
        <taxon>Bacteria</taxon>
        <taxon>Pseudomonadati</taxon>
        <taxon>Pseudomonadota</taxon>
        <taxon>Alphaproteobacteria</taxon>
        <taxon>Hyphomicrobiales</taxon>
        <taxon>Xanthobacteraceae</taxon>
        <taxon>Labrys</taxon>
    </lineage>
</organism>
<dbReference type="Proteomes" id="UP001237448">
    <property type="component" value="Unassembled WGS sequence"/>
</dbReference>
<keyword evidence="1" id="KW-0732">Signal</keyword>